<dbReference type="InterPro" id="IPR025944">
    <property type="entry name" value="Sigma_54_int_dom_CS"/>
</dbReference>
<dbReference type="InterPro" id="IPR000014">
    <property type="entry name" value="PAS"/>
</dbReference>
<dbReference type="GO" id="GO:0043565">
    <property type="term" value="F:sequence-specific DNA binding"/>
    <property type="evidence" value="ECO:0007669"/>
    <property type="project" value="InterPro"/>
</dbReference>
<dbReference type="Pfam" id="PF02954">
    <property type="entry name" value="HTH_8"/>
    <property type="match status" value="1"/>
</dbReference>
<keyword evidence="6" id="KW-0175">Coiled coil</keyword>
<evidence type="ECO:0000256" key="6">
    <source>
        <dbReference type="SAM" id="Coils"/>
    </source>
</evidence>
<dbReference type="Pfam" id="PF00158">
    <property type="entry name" value="Sigma54_activat"/>
    <property type="match status" value="1"/>
</dbReference>
<dbReference type="CDD" id="cd00009">
    <property type="entry name" value="AAA"/>
    <property type="match status" value="1"/>
</dbReference>
<dbReference type="AlphaFoldDB" id="A0A7W0CC69"/>
<evidence type="ECO:0000313" key="9">
    <source>
        <dbReference type="EMBL" id="MBA2883020.1"/>
    </source>
</evidence>
<dbReference type="InterPro" id="IPR025943">
    <property type="entry name" value="Sigma_54_int_dom_ATP-bd_2"/>
</dbReference>
<accession>A0A7W0CC69</accession>
<evidence type="ECO:0000256" key="5">
    <source>
        <dbReference type="ARBA" id="ARBA00023163"/>
    </source>
</evidence>
<proteinExistence type="predicted"/>
<dbReference type="PROSITE" id="PS00688">
    <property type="entry name" value="SIGMA54_INTERACT_3"/>
    <property type="match status" value="1"/>
</dbReference>
<dbReference type="Pfam" id="PF25601">
    <property type="entry name" value="AAA_lid_14"/>
    <property type="match status" value="1"/>
</dbReference>
<keyword evidence="1" id="KW-0547">Nucleotide-binding</keyword>
<dbReference type="InterPro" id="IPR058031">
    <property type="entry name" value="AAA_lid_NorR"/>
</dbReference>
<keyword evidence="4" id="KW-0238">DNA-binding</keyword>
<evidence type="ECO:0000256" key="4">
    <source>
        <dbReference type="ARBA" id="ARBA00023125"/>
    </source>
</evidence>
<dbReference type="PANTHER" id="PTHR32071">
    <property type="entry name" value="TRANSCRIPTIONAL REGULATORY PROTEIN"/>
    <property type="match status" value="1"/>
</dbReference>
<dbReference type="SUPFAM" id="SSF46689">
    <property type="entry name" value="Homeodomain-like"/>
    <property type="match status" value="1"/>
</dbReference>
<dbReference type="PROSITE" id="PS00675">
    <property type="entry name" value="SIGMA54_INTERACT_1"/>
    <property type="match status" value="1"/>
</dbReference>
<evidence type="ECO:0000256" key="7">
    <source>
        <dbReference type="SAM" id="MobiDB-lite"/>
    </source>
</evidence>
<dbReference type="InterPro" id="IPR009057">
    <property type="entry name" value="Homeodomain-like_sf"/>
</dbReference>
<dbReference type="Proteomes" id="UP000525298">
    <property type="component" value="Unassembled WGS sequence"/>
</dbReference>
<sequence>MQKALSDPQKEVLRLAHNNRALFDLLPDMLFIIKDDFIIEHMNHAAIKRFGKKDGSSCHQVISGSGTPCDLDLCPLGCRDTEKNHGQVSERKLNDDFYVEYVHIPFQGYRQDRLFLLILRDITQKKKQKLELEKYSKNIEQVLKEKIAILRESEKEREQLSHELNHLKKETERLTSSDSQMLGDSKPIRELREMIYQVAASSATILITGESGTGKELVADLLYKHSDRADKPYLKFNCAAVTETLLESDLFGYEKGAFTGANAARKGKFEEADGGTIFLDEIGAISPRMQTALLRVLQDGEVIRVGSNHSISVEVRVIAATNSDLAAEVKAGRFREDLYYRLNVINLRQVPLRERKEDIVLLATNFLVKYRERFKKEVTYLPNSVVETLLAYDWPGNVRELENVIQRAVLMSKNGMITPGHLGIGLNGSPGKAGGSSSTPESTPFTSRSLKESVRLFEAEVIAGAVKEHDGKMDEVARQLGVSKTTLYDKLKLYNLTPKQLLKD</sequence>
<dbReference type="InterPro" id="IPR003593">
    <property type="entry name" value="AAA+_ATPase"/>
</dbReference>
<dbReference type="Pfam" id="PF13188">
    <property type="entry name" value="PAS_8"/>
    <property type="match status" value="1"/>
</dbReference>
<dbReference type="GO" id="GO:0005524">
    <property type="term" value="F:ATP binding"/>
    <property type="evidence" value="ECO:0007669"/>
    <property type="project" value="UniProtKB-KW"/>
</dbReference>
<dbReference type="SMART" id="SM00382">
    <property type="entry name" value="AAA"/>
    <property type="match status" value="1"/>
</dbReference>
<feature type="compositionally biased region" description="Low complexity" evidence="7">
    <location>
        <begin position="436"/>
        <end position="448"/>
    </location>
</feature>
<dbReference type="EMBL" id="JACDUS010000015">
    <property type="protein sequence ID" value="MBA2883020.1"/>
    <property type="molecule type" value="Genomic_DNA"/>
</dbReference>
<dbReference type="PROSITE" id="PS00676">
    <property type="entry name" value="SIGMA54_INTERACT_2"/>
    <property type="match status" value="1"/>
</dbReference>
<keyword evidence="2" id="KW-0067">ATP-binding</keyword>
<feature type="domain" description="Sigma-54 factor interaction" evidence="8">
    <location>
        <begin position="181"/>
        <end position="410"/>
    </location>
</feature>
<protein>
    <submittedName>
        <fullName evidence="9">Transcriptional regulator with PAS, ATPase and Fis domain</fullName>
    </submittedName>
</protein>
<dbReference type="Gene3D" id="1.10.10.60">
    <property type="entry name" value="Homeodomain-like"/>
    <property type="match status" value="1"/>
</dbReference>
<gene>
    <name evidence="9" type="ORF">HNR65_003377</name>
</gene>
<keyword evidence="3" id="KW-0805">Transcription regulation</keyword>
<dbReference type="InterPro" id="IPR002197">
    <property type="entry name" value="HTH_Fis"/>
</dbReference>
<dbReference type="Gene3D" id="3.40.50.300">
    <property type="entry name" value="P-loop containing nucleotide triphosphate hydrolases"/>
    <property type="match status" value="1"/>
</dbReference>
<dbReference type="RefSeq" id="WP_181552639.1">
    <property type="nucleotide sequence ID" value="NZ_JACDUS010000015.1"/>
</dbReference>
<dbReference type="FunFam" id="3.40.50.300:FF:000006">
    <property type="entry name" value="DNA-binding transcriptional regulator NtrC"/>
    <property type="match status" value="1"/>
</dbReference>
<evidence type="ECO:0000313" key="10">
    <source>
        <dbReference type="Proteomes" id="UP000525298"/>
    </source>
</evidence>
<evidence type="ECO:0000256" key="1">
    <source>
        <dbReference type="ARBA" id="ARBA00022741"/>
    </source>
</evidence>
<dbReference type="Gene3D" id="1.10.8.60">
    <property type="match status" value="1"/>
</dbReference>
<evidence type="ECO:0000256" key="2">
    <source>
        <dbReference type="ARBA" id="ARBA00022840"/>
    </source>
</evidence>
<keyword evidence="5" id="KW-0804">Transcription</keyword>
<evidence type="ECO:0000259" key="8">
    <source>
        <dbReference type="PROSITE" id="PS50045"/>
    </source>
</evidence>
<dbReference type="InterPro" id="IPR025662">
    <property type="entry name" value="Sigma_54_int_dom_ATP-bd_1"/>
</dbReference>
<dbReference type="PRINTS" id="PR01590">
    <property type="entry name" value="HTHFIS"/>
</dbReference>
<keyword evidence="10" id="KW-1185">Reference proteome</keyword>
<dbReference type="InterPro" id="IPR035965">
    <property type="entry name" value="PAS-like_dom_sf"/>
</dbReference>
<comment type="caution">
    <text evidence="9">The sequence shown here is derived from an EMBL/GenBank/DDBJ whole genome shotgun (WGS) entry which is preliminary data.</text>
</comment>
<evidence type="ECO:0000256" key="3">
    <source>
        <dbReference type="ARBA" id="ARBA00023015"/>
    </source>
</evidence>
<organism evidence="9 10">
    <name type="scientific">Desulfosalsimonas propionicica</name>
    <dbReference type="NCBI Taxonomy" id="332175"/>
    <lineage>
        <taxon>Bacteria</taxon>
        <taxon>Pseudomonadati</taxon>
        <taxon>Thermodesulfobacteriota</taxon>
        <taxon>Desulfobacteria</taxon>
        <taxon>Desulfobacterales</taxon>
        <taxon>Desulfosalsimonadaceae</taxon>
        <taxon>Desulfosalsimonas</taxon>
    </lineage>
</organism>
<dbReference type="InterPro" id="IPR002078">
    <property type="entry name" value="Sigma_54_int"/>
</dbReference>
<dbReference type="PROSITE" id="PS50045">
    <property type="entry name" value="SIGMA54_INTERACT_4"/>
    <property type="match status" value="1"/>
</dbReference>
<dbReference type="InterPro" id="IPR027417">
    <property type="entry name" value="P-loop_NTPase"/>
</dbReference>
<dbReference type="GO" id="GO:0006355">
    <property type="term" value="P:regulation of DNA-templated transcription"/>
    <property type="evidence" value="ECO:0007669"/>
    <property type="project" value="InterPro"/>
</dbReference>
<reference evidence="9 10" key="1">
    <citation type="submission" date="2020-07" db="EMBL/GenBank/DDBJ databases">
        <title>Genomic Encyclopedia of Type Strains, Phase IV (KMG-IV): sequencing the most valuable type-strain genomes for metagenomic binning, comparative biology and taxonomic classification.</title>
        <authorList>
            <person name="Goeker M."/>
        </authorList>
    </citation>
    <scope>NUCLEOTIDE SEQUENCE [LARGE SCALE GENOMIC DNA]</scope>
    <source>
        <strain evidence="9 10">DSM 17721</strain>
    </source>
</reference>
<dbReference type="SUPFAM" id="SSF55785">
    <property type="entry name" value="PYP-like sensor domain (PAS domain)"/>
    <property type="match status" value="1"/>
</dbReference>
<feature type="region of interest" description="Disordered" evidence="7">
    <location>
        <begin position="427"/>
        <end position="448"/>
    </location>
</feature>
<feature type="coiled-coil region" evidence="6">
    <location>
        <begin position="125"/>
        <end position="177"/>
    </location>
</feature>
<dbReference type="SUPFAM" id="SSF52540">
    <property type="entry name" value="P-loop containing nucleoside triphosphate hydrolases"/>
    <property type="match status" value="1"/>
</dbReference>
<name>A0A7W0CC69_9BACT</name>